<dbReference type="EMBL" id="ANPE02000101">
    <property type="protein sequence ID" value="EMY34759.1"/>
    <property type="molecule type" value="Genomic_DNA"/>
</dbReference>
<evidence type="ECO:0000313" key="3">
    <source>
        <dbReference type="Proteomes" id="UP000010729"/>
    </source>
</evidence>
<accession>N1V425</accession>
<organism evidence="2 3">
    <name type="scientific">Arthrobacter crystallopoietes BAB-32</name>
    <dbReference type="NCBI Taxonomy" id="1246476"/>
    <lineage>
        <taxon>Bacteria</taxon>
        <taxon>Bacillati</taxon>
        <taxon>Actinomycetota</taxon>
        <taxon>Actinomycetes</taxon>
        <taxon>Micrococcales</taxon>
        <taxon>Micrococcaceae</taxon>
        <taxon>Crystallibacter</taxon>
    </lineage>
</organism>
<evidence type="ECO:0000313" key="2">
    <source>
        <dbReference type="EMBL" id="EMY34759.1"/>
    </source>
</evidence>
<reference evidence="2 3" key="1">
    <citation type="journal article" date="2013" name="Genome Announc.">
        <title>Draft Genome Sequence of Arthrobacter crystallopoietes Strain BAB-32, Revealing Genes for Bioremediation.</title>
        <authorList>
            <person name="Joshi M.N."/>
            <person name="Pandit A.S."/>
            <person name="Sharma A."/>
            <person name="Pandya R.V."/>
            <person name="Desai S.M."/>
            <person name="Saxena A.K."/>
            <person name="Bagatharia S.B."/>
        </authorList>
    </citation>
    <scope>NUCLEOTIDE SEQUENCE [LARGE SCALE GENOMIC DNA]</scope>
    <source>
        <strain evidence="2 3">BAB-32</strain>
    </source>
</reference>
<feature type="domain" description="Putative Flp pilus-assembly TadG-like N-terminal" evidence="1">
    <location>
        <begin position="1"/>
        <end position="33"/>
    </location>
</feature>
<dbReference type="InterPro" id="IPR028087">
    <property type="entry name" value="Tad_N"/>
</dbReference>
<keyword evidence="3" id="KW-1185">Reference proteome</keyword>
<dbReference type="Pfam" id="PF13400">
    <property type="entry name" value="Tad"/>
    <property type="match status" value="1"/>
</dbReference>
<dbReference type="Proteomes" id="UP000010729">
    <property type="component" value="Unassembled WGS sequence"/>
</dbReference>
<evidence type="ECO:0000259" key="1">
    <source>
        <dbReference type="Pfam" id="PF13400"/>
    </source>
</evidence>
<protein>
    <recommendedName>
        <fullName evidence="1">Putative Flp pilus-assembly TadG-like N-terminal domain-containing protein</fullName>
    </recommendedName>
</protein>
<dbReference type="AlphaFoldDB" id="N1V425"/>
<sequence>MLILTVVMAVSTVYIERKKLLSVADGAALAAADTFTLADVEAGDGAPVPRLSDGAVQSAVGRYLTETGAAGRFNGLVVSRGTGSPESRTAHVVLGAVVHPPIVNFLVPEGVPITVSSDARSELRR</sequence>
<name>N1V425_9MICC</name>
<proteinExistence type="predicted"/>
<comment type="caution">
    <text evidence="2">The sequence shown here is derived from an EMBL/GenBank/DDBJ whole genome shotgun (WGS) entry which is preliminary data.</text>
</comment>
<gene>
    <name evidence="2" type="ORF">D477_007903</name>
</gene>